<evidence type="ECO:0000256" key="2">
    <source>
        <dbReference type="ARBA" id="ARBA00023054"/>
    </source>
</evidence>
<accession>A0A8B9VF95</accession>
<dbReference type="AlphaFoldDB" id="A0A8B9VF95"/>
<evidence type="ECO:0000256" key="3">
    <source>
        <dbReference type="SAM" id="Coils"/>
    </source>
</evidence>
<evidence type="ECO:0000256" key="1">
    <source>
        <dbReference type="ARBA" id="ARBA00008275"/>
    </source>
</evidence>
<evidence type="ECO:0000313" key="6">
    <source>
        <dbReference type="Proteomes" id="UP000694549"/>
    </source>
</evidence>
<reference evidence="5" key="2">
    <citation type="submission" date="2025-09" db="UniProtKB">
        <authorList>
            <consortium name="Ensembl"/>
        </authorList>
    </citation>
    <scope>IDENTIFICATION</scope>
</reference>
<dbReference type="PANTHER" id="PTHR19212">
    <property type="entry name" value="LEUCINE RICH REPEAT IN FLII INTERACTING PROTEIN"/>
    <property type="match status" value="1"/>
</dbReference>
<feature type="region of interest" description="Disordered" evidence="4">
    <location>
        <begin position="546"/>
        <end position="827"/>
    </location>
</feature>
<keyword evidence="2 3" id="KW-0175">Coiled coil</keyword>
<dbReference type="GO" id="GO:0000981">
    <property type="term" value="F:DNA-binding transcription factor activity, RNA polymerase II-specific"/>
    <property type="evidence" value="ECO:0007669"/>
    <property type="project" value="TreeGrafter"/>
</dbReference>
<dbReference type="Pfam" id="PF09738">
    <property type="entry name" value="LRRFIP"/>
    <property type="match status" value="2"/>
</dbReference>
<evidence type="ECO:0000256" key="4">
    <source>
        <dbReference type="SAM" id="MobiDB-lite"/>
    </source>
</evidence>
<dbReference type="PANTHER" id="PTHR19212:SF5">
    <property type="entry name" value="LEUCINE-RICH REPEAT FLIGHTLESS-INTERACTING PROTEIN 1"/>
    <property type="match status" value="1"/>
</dbReference>
<feature type="compositionally biased region" description="Basic and acidic residues" evidence="4">
    <location>
        <begin position="250"/>
        <end position="262"/>
    </location>
</feature>
<feature type="region of interest" description="Disordered" evidence="4">
    <location>
        <begin position="1"/>
        <end position="22"/>
    </location>
</feature>
<feature type="compositionally biased region" description="Basic and acidic residues" evidence="4">
    <location>
        <begin position="767"/>
        <end position="792"/>
    </location>
</feature>
<dbReference type="Ensembl" id="ENSAZOT00000024297.1">
    <property type="protein sequence ID" value="ENSAZOP00000022620.1"/>
    <property type="gene ID" value="ENSAZOG00000014620.1"/>
</dbReference>
<name>A0A8B9VF95_9AVES</name>
<feature type="compositionally biased region" description="Acidic residues" evidence="4">
    <location>
        <begin position="669"/>
        <end position="685"/>
    </location>
</feature>
<dbReference type="Gene3D" id="1.20.5.4090">
    <property type="match status" value="1"/>
</dbReference>
<feature type="compositionally biased region" description="Polar residues" evidence="4">
    <location>
        <begin position="640"/>
        <end position="651"/>
    </location>
</feature>
<feature type="compositionally biased region" description="Basic and acidic residues" evidence="4">
    <location>
        <begin position="546"/>
        <end position="556"/>
    </location>
</feature>
<dbReference type="GO" id="GO:0000978">
    <property type="term" value="F:RNA polymerase II cis-regulatory region sequence-specific DNA binding"/>
    <property type="evidence" value="ECO:0007669"/>
    <property type="project" value="TreeGrafter"/>
</dbReference>
<feature type="compositionally biased region" description="Basic and acidic residues" evidence="4">
    <location>
        <begin position="566"/>
        <end position="578"/>
    </location>
</feature>
<proteinExistence type="inferred from homology"/>
<organism evidence="5 6">
    <name type="scientific">Anas zonorhyncha</name>
    <name type="common">Eastern spot-billed duck</name>
    <dbReference type="NCBI Taxonomy" id="75864"/>
    <lineage>
        <taxon>Eukaryota</taxon>
        <taxon>Metazoa</taxon>
        <taxon>Chordata</taxon>
        <taxon>Craniata</taxon>
        <taxon>Vertebrata</taxon>
        <taxon>Euteleostomi</taxon>
        <taxon>Archelosauria</taxon>
        <taxon>Archosauria</taxon>
        <taxon>Dinosauria</taxon>
        <taxon>Saurischia</taxon>
        <taxon>Theropoda</taxon>
        <taxon>Coelurosauria</taxon>
        <taxon>Aves</taxon>
        <taxon>Neognathae</taxon>
        <taxon>Galloanserae</taxon>
        <taxon>Anseriformes</taxon>
        <taxon>Anatidae</taxon>
        <taxon>Anatinae</taxon>
        <taxon>Anas</taxon>
    </lineage>
</organism>
<keyword evidence="6" id="KW-1185">Reference proteome</keyword>
<feature type="compositionally biased region" description="Polar residues" evidence="4">
    <location>
        <begin position="173"/>
        <end position="186"/>
    </location>
</feature>
<feature type="compositionally biased region" description="Low complexity" evidence="4">
    <location>
        <begin position="213"/>
        <end position="247"/>
    </location>
</feature>
<feature type="compositionally biased region" description="Basic and acidic residues" evidence="4">
    <location>
        <begin position="686"/>
        <end position="704"/>
    </location>
</feature>
<feature type="region of interest" description="Disordered" evidence="4">
    <location>
        <begin position="127"/>
        <end position="187"/>
    </location>
</feature>
<feature type="region of interest" description="Disordered" evidence="4">
    <location>
        <begin position="84"/>
        <end position="112"/>
    </location>
</feature>
<evidence type="ECO:0000313" key="5">
    <source>
        <dbReference type="Ensembl" id="ENSAZOP00000022620.1"/>
    </source>
</evidence>
<dbReference type="Proteomes" id="UP000694549">
    <property type="component" value="Unplaced"/>
</dbReference>
<sequence length="827" mass="92526">MGTQGAGRKRLPNRERLTAEDDALNQIAREAEARLAAKRAARAEAREIRMKELERQQKEIYQVQKKYYGLDTKWGDIEQWMEDSERYSRRARRNASASDEDERMSVGSRGSLRSHLEYASTYPVAGLENERTKRKNYSKATNGYEEDAYGSSQSRKSSRASYYPDLGLHNPGYASTSQPSSQNGNLPSLLYSDALPARSYRASVYDESVYSGSRRYSASSSRAPSEYSCYLGSGSRASSRASSARASPVIEERPEKDFEKGARTVSSLSAATLASLGGTSSRRGSGDTSISADTEASIREIKDIYELKDQIQDVEGRYMQGLKEMKDSLAEVEEKYKKAMVSNAQLDNEKTNFMYQVDTLKDALLELEEQLAESRRQYEEKSKEFEREKHAHSILQFQFMEVKEALKQREEMLAEIQQLQQKQQSYVREISDLQETIEWKDKKIGALERQKDFFDSLRSERDDLRDEVFVLKEQLKKHGIIPDSDVATNGETSDILDNERHLDSSKTAQGTTQALKTAGDGMLGKTNEVDMKNEILEDVGKREILQNTEHEEHKEESEEQEVQTLHADENTEAEKVIEETDAGSTAMLPDSRLTEQNQSLAEPVSGNASSNDDSDADDLRKEAESADTAAPQPVSEEAECSNSHPRTNQTSEKAEMDENMSEQVSLEAQAEEELEDDGDAFDFDEESKQILETDEKSDDGEKADTQNGEDDGANGEVKKTAQASEAGKRTGEIETEVLLTEDDSLRHKNGDESGEAGHLQGEASSLKTDEKANVLEDESKASDSNEVEKIPDVSEQDLESAYRAESKEDLQGGRRGKGKSRDDCTIS</sequence>
<reference evidence="5" key="1">
    <citation type="submission" date="2025-08" db="UniProtKB">
        <authorList>
            <consortium name="Ensembl"/>
        </authorList>
    </citation>
    <scope>IDENTIFICATION</scope>
</reference>
<feature type="compositionally biased region" description="Basic and acidic residues" evidence="4">
    <location>
        <begin position="800"/>
        <end position="812"/>
    </location>
</feature>
<feature type="region of interest" description="Disordered" evidence="4">
    <location>
        <begin position="213"/>
        <end position="263"/>
    </location>
</feature>
<protein>
    <submittedName>
        <fullName evidence="5">LRR binding FLII interacting protein 1</fullName>
    </submittedName>
</protein>
<feature type="compositionally biased region" description="Low complexity" evidence="4">
    <location>
        <begin position="151"/>
        <end position="161"/>
    </location>
</feature>
<feature type="compositionally biased region" description="Acidic residues" evidence="4">
    <location>
        <begin position="733"/>
        <end position="742"/>
    </location>
</feature>
<comment type="similarity">
    <text evidence="1">Belongs to the LRRFIP family.</text>
</comment>
<feature type="coiled-coil region" evidence="3">
    <location>
        <begin position="322"/>
        <end position="474"/>
    </location>
</feature>
<dbReference type="InterPro" id="IPR019139">
    <property type="entry name" value="LRRFIP1/2"/>
</dbReference>